<keyword evidence="3" id="KW-1185">Reference proteome</keyword>
<dbReference type="Proteomes" id="UP000886523">
    <property type="component" value="Unassembled WGS sequence"/>
</dbReference>
<evidence type="ECO:0000313" key="2">
    <source>
        <dbReference type="EMBL" id="KAF9507060.1"/>
    </source>
</evidence>
<dbReference type="PANTHER" id="PTHR40465">
    <property type="entry name" value="CHROMOSOME 1, WHOLE GENOME SHOTGUN SEQUENCE"/>
    <property type="match status" value="1"/>
</dbReference>
<keyword evidence="1" id="KW-0472">Membrane</keyword>
<feature type="transmembrane region" description="Helical" evidence="1">
    <location>
        <begin position="49"/>
        <end position="75"/>
    </location>
</feature>
<organism evidence="2 3">
    <name type="scientific">Hydnum rufescens UP504</name>
    <dbReference type="NCBI Taxonomy" id="1448309"/>
    <lineage>
        <taxon>Eukaryota</taxon>
        <taxon>Fungi</taxon>
        <taxon>Dikarya</taxon>
        <taxon>Basidiomycota</taxon>
        <taxon>Agaricomycotina</taxon>
        <taxon>Agaricomycetes</taxon>
        <taxon>Cantharellales</taxon>
        <taxon>Hydnaceae</taxon>
        <taxon>Hydnum</taxon>
    </lineage>
</organism>
<feature type="transmembrane region" description="Helical" evidence="1">
    <location>
        <begin position="95"/>
        <end position="115"/>
    </location>
</feature>
<dbReference type="PANTHER" id="PTHR40465:SF1">
    <property type="entry name" value="DUF6534 DOMAIN-CONTAINING PROTEIN"/>
    <property type="match status" value="1"/>
</dbReference>
<protein>
    <submittedName>
        <fullName evidence="2">Uncharacterized protein</fullName>
    </submittedName>
</protein>
<sequence>MGIAQGEILAGTFFGNLLTALGFGILTIQTSNYYHAFPKDGRPVKLAVAFLWISGAVQLLVFPFACCTWSVYWWFVINFRNRLALERGSWEFGIFPINVACSSVIVQTFFMYRVYSLSGNLYVGILCKSLCCFSLVSLSRLALLSDVLRSYSHTRIWCRLVLIFICLRLDGP</sequence>
<keyword evidence="1" id="KW-1133">Transmembrane helix</keyword>
<accession>A0A9P6AKP1</accession>
<comment type="caution">
    <text evidence="2">The sequence shown here is derived from an EMBL/GenBank/DDBJ whole genome shotgun (WGS) entry which is preliminary data.</text>
</comment>
<gene>
    <name evidence="2" type="ORF">BS47DRAFT_349825</name>
</gene>
<evidence type="ECO:0000256" key="1">
    <source>
        <dbReference type="SAM" id="Phobius"/>
    </source>
</evidence>
<keyword evidence="1" id="KW-0812">Transmembrane</keyword>
<feature type="transmembrane region" description="Helical" evidence="1">
    <location>
        <begin position="7"/>
        <end position="29"/>
    </location>
</feature>
<dbReference type="AlphaFoldDB" id="A0A9P6AKP1"/>
<dbReference type="EMBL" id="MU129091">
    <property type="protein sequence ID" value="KAF9507060.1"/>
    <property type="molecule type" value="Genomic_DNA"/>
</dbReference>
<dbReference type="OrthoDB" id="3223377at2759"/>
<feature type="transmembrane region" description="Helical" evidence="1">
    <location>
        <begin position="121"/>
        <end position="143"/>
    </location>
</feature>
<evidence type="ECO:0000313" key="3">
    <source>
        <dbReference type="Proteomes" id="UP000886523"/>
    </source>
</evidence>
<proteinExistence type="predicted"/>
<name>A0A9P6AKP1_9AGAM</name>
<reference evidence="2" key="1">
    <citation type="journal article" date="2020" name="Nat. Commun.">
        <title>Large-scale genome sequencing of mycorrhizal fungi provides insights into the early evolution of symbiotic traits.</title>
        <authorList>
            <person name="Miyauchi S."/>
            <person name="Kiss E."/>
            <person name="Kuo A."/>
            <person name="Drula E."/>
            <person name="Kohler A."/>
            <person name="Sanchez-Garcia M."/>
            <person name="Morin E."/>
            <person name="Andreopoulos B."/>
            <person name="Barry K.W."/>
            <person name="Bonito G."/>
            <person name="Buee M."/>
            <person name="Carver A."/>
            <person name="Chen C."/>
            <person name="Cichocki N."/>
            <person name="Clum A."/>
            <person name="Culley D."/>
            <person name="Crous P.W."/>
            <person name="Fauchery L."/>
            <person name="Girlanda M."/>
            <person name="Hayes R.D."/>
            <person name="Keri Z."/>
            <person name="LaButti K."/>
            <person name="Lipzen A."/>
            <person name="Lombard V."/>
            <person name="Magnuson J."/>
            <person name="Maillard F."/>
            <person name="Murat C."/>
            <person name="Nolan M."/>
            <person name="Ohm R.A."/>
            <person name="Pangilinan J."/>
            <person name="Pereira M.F."/>
            <person name="Perotto S."/>
            <person name="Peter M."/>
            <person name="Pfister S."/>
            <person name="Riley R."/>
            <person name="Sitrit Y."/>
            <person name="Stielow J.B."/>
            <person name="Szollosi G."/>
            <person name="Zifcakova L."/>
            <person name="Stursova M."/>
            <person name="Spatafora J.W."/>
            <person name="Tedersoo L."/>
            <person name="Vaario L.M."/>
            <person name="Yamada A."/>
            <person name="Yan M."/>
            <person name="Wang P."/>
            <person name="Xu J."/>
            <person name="Bruns T."/>
            <person name="Baldrian P."/>
            <person name="Vilgalys R."/>
            <person name="Dunand C."/>
            <person name="Henrissat B."/>
            <person name="Grigoriev I.V."/>
            <person name="Hibbett D."/>
            <person name="Nagy L.G."/>
            <person name="Martin F.M."/>
        </authorList>
    </citation>
    <scope>NUCLEOTIDE SEQUENCE</scope>
    <source>
        <strain evidence="2">UP504</strain>
    </source>
</reference>